<accession>A0A8S5UV88</accession>
<keyword evidence="1" id="KW-0255">Endonuclease</keyword>
<keyword evidence="1" id="KW-0378">Hydrolase</keyword>
<reference evidence="1" key="1">
    <citation type="journal article" date="2021" name="Proc. Natl. Acad. Sci. U.S.A.">
        <title>A Catalog of Tens of Thousands of Viruses from Human Metagenomes Reveals Hidden Associations with Chronic Diseases.</title>
        <authorList>
            <person name="Tisza M.J."/>
            <person name="Buck C.B."/>
        </authorList>
    </citation>
    <scope>NUCLEOTIDE SEQUENCE</scope>
    <source>
        <strain evidence="1">CtnNB1</strain>
    </source>
</reference>
<keyword evidence="1" id="KW-0540">Nuclease</keyword>
<dbReference type="InterPro" id="IPR011856">
    <property type="entry name" value="tRNA_endonuc-like_dom_sf"/>
</dbReference>
<protein>
    <submittedName>
        <fullName evidence="1">Endonuclease</fullName>
    </submittedName>
</protein>
<dbReference type="GO" id="GO:0003676">
    <property type="term" value="F:nucleic acid binding"/>
    <property type="evidence" value="ECO:0007669"/>
    <property type="project" value="InterPro"/>
</dbReference>
<dbReference type="Gene3D" id="3.40.1350.10">
    <property type="match status" value="1"/>
</dbReference>
<proteinExistence type="predicted"/>
<sequence length="171" mass="20077">MAKGKYEYWITSEENIKELKKEPRYIFIGNEKEFEDNISENIEEICQGLRLPPIKKIGRQKMINIDNFYIKPDIMIRHIDGTMTVFEVKKINEKYPSTGTSNQMGGIGQLLLYKTVLETIIDAPVRAGLIDNKIYYRTYCAFLKHRLPIALMDFQKDRIFVPYNGWDVIQC</sequence>
<evidence type="ECO:0000313" key="1">
    <source>
        <dbReference type="EMBL" id="DAF98400.1"/>
    </source>
</evidence>
<name>A0A8S5UV88_9CAUD</name>
<dbReference type="EMBL" id="BK016146">
    <property type="protein sequence ID" value="DAF98400.1"/>
    <property type="molecule type" value="Genomic_DNA"/>
</dbReference>
<dbReference type="GO" id="GO:0004519">
    <property type="term" value="F:endonuclease activity"/>
    <property type="evidence" value="ECO:0007669"/>
    <property type="project" value="UniProtKB-KW"/>
</dbReference>
<organism evidence="1">
    <name type="scientific">Siphoviridae sp. ctnNB1</name>
    <dbReference type="NCBI Taxonomy" id="2825660"/>
    <lineage>
        <taxon>Viruses</taxon>
        <taxon>Duplodnaviria</taxon>
        <taxon>Heunggongvirae</taxon>
        <taxon>Uroviricota</taxon>
        <taxon>Caudoviricetes</taxon>
    </lineage>
</organism>